<organism evidence="2 3">
    <name type="scientific">Microbacterium alkaliflavum</name>
    <dbReference type="NCBI Taxonomy" id="3248839"/>
    <lineage>
        <taxon>Bacteria</taxon>
        <taxon>Bacillati</taxon>
        <taxon>Actinomycetota</taxon>
        <taxon>Actinomycetes</taxon>
        <taxon>Micrococcales</taxon>
        <taxon>Microbacteriaceae</taxon>
        <taxon>Microbacterium</taxon>
    </lineage>
</organism>
<accession>A0ABW7QG89</accession>
<feature type="transmembrane region" description="Helical" evidence="1">
    <location>
        <begin position="28"/>
        <end position="50"/>
    </location>
</feature>
<gene>
    <name evidence="2" type="ORF">ACH3VR_22845</name>
</gene>
<dbReference type="Proteomes" id="UP001610861">
    <property type="component" value="Unassembled WGS sequence"/>
</dbReference>
<protein>
    <submittedName>
        <fullName evidence="2">Uncharacterized protein</fullName>
    </submittedName>
</protein>
<keyword evidence="1" id="KW-1133">Transmembrane helix</keyword>
<proteinExistence type="predicted"/>
<dbReference type="EMBL" id="JBIQWL010000019">
    <property type="protein sequence ID" value="MFH8253222.1"/>
    <property type="molecule type" value="Genomic_DNA"/>
</dbReference>
<comment type="caution">
    <text evidence="2">The sequence shown here is derived from an EMBL/GenBank/DDBJ whole genome shotgun (WGS) entry which is preliminary data.</text>
</comment>
<keyword evidence="3" id="KW-1185">Reference proteome</keyword>
<name>A0ABW7QG89_9MICO</name>
<reference evidence="2 3" key="1">
    <citation type="submission" date="2024-09" db="EMBL/GenBank/DDBJ databases">
        <authorList>
            <person name="Pan X."/>
        </authorList>
    </citation>
    <scope>NUCLEOTIDE SEQUENCE [LARGE SCALE GENOMIC DNA]</scope>
    <source>
        <strain evidence="2 3">B2969</strain>
    </source>
</reference>
<evidence type="ECO:0000313" key="3">
    <source>
        <dbReference type="Proteomes" id="UP001610861"/>
    </source>
</evidence>
<evidence type="ECO:0000313" key="2">
    <source>
        <dbReference type="EMBL" id="MFH8253222.1"/>
    </source>
</evidence>
<keyword evidence="1" id="KW-0472">Membrane</keyword>
<feature type="transmembrane region" description="Helical" evidence="1">
    <location>
        <begin position="70"/>
        <end position="99"/>
    </location>
</feature>
<evidence type="ECO:0000256" key="1">
    <source>
        <dbReference type="SAM" id="Phobius"/>
    </source>
</evidence>
<keyword evidence="1" id="KW-0812">Transmembrane</keyword>
<dbReference type="RefSeq" id="WP_397558648.1">
    <property type="nucleotide sequence ID" value="NZ_JBIQWL010000019.1"/>
</dbReference>
<feature type="transmembrane region" description="Helical" evidence="1">
    <location>
        <begin position="106"/>
        <end position="125"/>
    </location>
</feature>
<sequence length="129" mass="13671">MDDDAVEAGELLARYGIKRGLTEKESEMNVLGTSLLNGGLLFLLPVLLFFNYWAASVDTVECGGDSDCEASIAIISLALLLGLIGILAVSITVSVVLLIRRRLAAYVPIVAGFLMFACTAVAYLAESGR</sequence>